<dbReference type="GO" id="GO:0051082">
    <property type="term" value="F:unfolded protein binding"/>
    <property type="evidence" value="ECO:0007669"/>
    <property type="project" value="InterPro"/>
</dbReference>
<comment type="similarity">
    <text evidence="1 4">Belongs to the prefoldin subunit beta family.</text>
</comment>
<dbReference type="InterPro" id="IPR002777">
    <property type="entry name" value="PFD_beta-like"/>
</dbReference>
<keyword evidence="3 4" id="KW-0143">Chaperone</keyword>
<dbReference type="WBParaSite" id="jg26331">
    <property type="protein sequence ID" value="jg26331"/>
    <property type="gene ID" value="jg26331"/>
</dbReference>
<sequence>MSSVKKTASAEDQQQINKFARLHKNFLELKNELSVLNNETQNLGDADDEIMLLDDEDAASIPLQIGSIFVHYNQETASTKIEEAKVKATKRIAELKLRQTQLDNELKELRAILYAKFGDNIHLEMEAED</sequence>
<evidence type="ECO:0000256" key="4">
    <source>
        <dbReference type="PIRNR" id="PIRNR016477"/>
    </source>
</evidence>
<dbReference type="PANTHER" id="PTHR21100">
    <property type="entry name" value="PREFOLDIN SUBUNIT 4"/>
    <property type="match status" value="1"/>
</dbReference>
<comment type="subunit">
    <text evidence="2 4">Heterohexamer of two PFD-alpha type and four PFD-beta type subunits.</text>
</comment>
<evidence type="ECO:0000256" key="5">
    <source>
        <dbReference type="SAM" id="Coils"/>
    </source>
</evidence>
<dbReference type="InterPro" id="IPR016661">
    <property type="entry name" value="PFDN4"/>
</dbReference>
<organism evidence="6 7">
    <name type="scientific">Ditylenchus dipsaci</name>
    <dbReference type="NCBI Taxonomy" id="166011"/>
    <lineage>
        <taxon>Eukaryota</taxon>
        <taxon>Metazoa</taxon>
        <taxon>Ecdysozoa</taxon>
        <taxon>Nematoda</taxon>
        <taxon>Chromadorea</taxon>
        <taxon>Rhabditida</taxon>
        <taxon>Tylenchina</taxon>
        <taxon>Tylenchomorpha</taxon>
        <taxon>Sphaerularioidea</taxon>
        <taxon>Anguinidae</taxon>
        <taxon>Anguininae</taxon>
        <taxon>Ditylenchus</taxon>
    </lineage>
</organism>
<evidence type="ECO:0000256" key="2">
    <source>
        <dbReference type="ARBA" id="ARBA00011695"/>
    </source>
</evidence>
<dbReference type="GO" id="GO:0005737">
    <property type="term" value="C:cytoplasm"/>
    <property type="evidence" value="ECO:0007669"/>
    <property type="project" value="TreeGrafter"/>
</dbReference>
<keyword evidence="5" id="KW-0175">Coiled coil</keyword>
<keyword evidence="6" id="KW-1185">Reference proteome</keyword>
<dbReference type="SUPFAM" id="SSF46579">
    <property type="entry name" value="Prefoldin"/>
    <property type="match status" value="1"/>
</dbReference>
<evidence type="ECO:0000256" key="3">
    <source>
        <dbReference type="ARBA" id="ARBA00023186"/>
    </source>
</evidence>
<dbReference type="CDD" id="cd23165">
    <property type="entry name" value="Prefoldin_4"/>
    <property type="match status" value="1"/>
</dbReference>
<dbReference type="GO" id="GO:0016272">
    <property type="term" value="C:prefoldin complex"/>
    <property type="evidence" value="ECO:0007669"/>
    <property type="project" value="UniProtKB-UniRule"/>
</dbReference>
<evidence type="ECO:0000313" key="6">
    <source>
        <dbReference type="Proteomes" id="UP000887574"/>
    </source>
</evidence>
<dbReference type="PIRSF" id="PIRSF016477">
    <property type="entry name" value="Prefoldin_subunit_4"/>
    <property type="match status" value="1"/>
</dbReference>
<name>A0A915E4A7_9BILA</name>
<dbReference type="Proteomes" id="UP000887574">
    <property type="component" value="Unplaced"/>
</dbReference>
<dbReference type="AlphaFoldDB" id="A0A915E4A7"/>
<evidence type="ECO:0000256" key="1">
    <source>
        <dbReference type="ARBA" id="ARBA00008045"/>
    </source>
</evidence>
<reference evidence="7" key="1">
    <citation type="submission" date="2022-11" db="UniProtKB">
        <authorList>
            <consortium name="WormBaseParasite"/>
        </authorList>
    </citation>
    <scope>IDENTIFICATION</scope>
</reference>
<dbReference type="Pfam" id="PF01920">
    <property type="entry name" value="Prefoldin_2"/>
    <property type="match status" value="1"/>
</dbReference>
<dbReference type="InterPro" id="IPR009053">
    <property type="entry name" value="Prefoldin"/>
</dbReference>
<dbReference type="GO" id="GO:0006457">
    <property type="term" value="P:protein folding"/>
    <property type="evidence" value="ECO:0007669"/>
    <property type="project" value="UniProtKB-UniRule"/>
</dbReference>
<accession>A0A915E4A7</accession>
<dbReference type="PANTHER" id="PTHR21100:SF9">
    <property type="entry name" value="PREFOLDIN SUBUNIT 4"/>
    <property type="match status" value="1"/>
</dbReference>
<comment type="function">
    <text evidence="4">Binds specifically to cytosolic chaperonin (c-CPN) and transfers target proteins to it. Binds to nascent polypeptide chain and promotes folding in an environment in which there are many competing pathways for nonnative proteins.</text>
</comment>
<dbReference type="Gene3D" id="1.10.287.370">
    <property type="match status" value="1"/>
</dbReference>
<evidence type="ECO:0000313" key="7">
    <source>
        <dbReference type="WBParaSite" id="jg26331"/>
    </source>
</evidence>
<feature type="coiled-coil region" evidence="5">
    <location>
        <begin position="85"/>
        <end position="112"/>
    </location>
</feature>
<protein>
    <recommendedName>
        <fullName evidence="4">Prefoldin subunit 4</fullName>
    </recommendedName>
</protein>
<proteinExistence type="inferred from homology"/>